<comment type="similarity">
    <text evidence="2 14">Belongs to the cytochrome c oxidase subunit 2 family.</text>
</comment>
<dbReference type="GO" id="GO:0042773">
    <property type="term" value="P:ATP synthesis coupled electron transport"/>
    <property type="evidence" value="ECO:0007669"/>
    <property type="project" value="TreeGrafter"/>
</dbReference>
<evidence type="ECO:0000259" key="18">
    <source>
        <dbReference type="PROSITE" id="PS50999"/>
    </source>
</evidence>
<keyword evidence="10 15" id="KW-0186">Copper</keyword>
<feature type="transmembrane region" description="Helical" evidence="16">
    <location>
        <begin position="55"/>
        <end position="81"/>
    </location>
</feature>
<keyword evidence="4 14" id="KW-0679">Respiratory chain</keyword>
<dbReference type="PANTHER" id="PTHR22888">
    <property type="entry name" value="CYTOCHROME C OXIDASE, SUBUNIT II"/>
    <property type="match status" value="1"/>
</dbReference>
<evidence type="ECO:0000256" key="13">
    <source>
        <dbReference type="ARBA" id="ARBA00047816"/>
    </source>
</evidence>
<keyword evidence="19" id="KW-0560">Oxidoreductase</keyword>
<evidence type="ECO:0000256" key="11">
    <source>
        <dbReference type="ARBA" id="ARBA00023136"/>
    </source>
</evidence>
<evidence type="ECO:0000256" key="16">
    <source>
        <dbReference type="SAM" id="Phobius"/>
    </source>
</evidence>
<feature type="domain" description="Cytochrome oxidase subunit II copper A binding" evidence="17">
    <location>
        <begin position="169"/>
        <end position="280"/>
    </location>
</feature>
<evidence type="ECO:0000256" key="3">
    <source>
        <dbReference type="ARBA" id="ARBA00022448"/>
    </source>
</evidence>
<reference evidence="19 20" key="1">
    <citation type="journal article" date="2013" name="PLoS ONE">
        <title>Cultivation and Complete Genome Sequencing of Gloeobacter kilaueensis sp. nov., from a Lava Cave in Kilauea Caldera, Hawai'i.</title>
        <authorList>
            <person name="Saw J.H."/>
            <person name="Schatz M."/>
            <person name="Brown M.V."/>
            <person name="Kunkel D.D."/>
            <person name="Foster J.S."/>
            <person name="Shick H."/>
            <person name="Christensen S."/>
            <person name="Hou S."/>
            <person name="Wan X."/>
            <person name="Donachie S.P."/>
        </authorList>
    </citation>
    <scope>NUCLEOTIDE SEQUENCE [LARGE SCALE GENOMIC DNA]</scope>
    <source>
        <strain evidence="20">JS</strain>
    </source>
</reference>
<dbReference type="SUPFAM" id="SSF49503">
    <property type="entry name" value="Cupredoxins"/>
    <property type="match status" value="1"/>
</dbReference>
<dbReference type="GO" id="GO:0005886">
    <property type="term" value="C:plasma membrane"/>
    <property type="evidence" value="ECO:0007669"/>
    <property type="project" value="UniProtKB-SubCell"/>
</dbReference>
<dbReference type="GO" id="GO:0016491">
    <property type="term" value="F:oxidoreductase activity"/>
    <property type="evidence" value="ECO:0007669"/>
    <property type="project" value="UniProtKB-KW"/>
</dbReference>
<sequence length="312" mass="34302">MNRRNWIPSPTTVWRVLLLVGAVAAVVLISLWFGKNVNILLPGAGTAEARAVDGLFRLMVVIASIITLSILAFLVYAGFAFKRDPNDYSDGPPIDGSLPLEITWTLIPVVLVAFLSIYSFDVYRQLTRSNPQVGGLHLHLFSNPFKGARAQAAQVTDSPKLGPPRPGGPPPLTVNVEAVQWAWIFTYPDSKVTGSELHLPLNRPVILKMTAKDVIHGFWVPEFRLKQDVIPGRTSELRILPTRPGQYVLECTQLCGTYHGVMRATVFVDKPADFDKWLRSQSSTASQPVEKPLSPVASAALVRHLKPLKGSL</sequence>
<keyword evidence="5 14" id="KW-0812">Transmembrane</keyword>
<dbReference type="OrthoDB" id="9781261at2"/>
<protein>
    <recommendedName>
        <fullName evidence="15">Cytochrome c oxidase subunit 2</fullName>
        <ecNumber evidence="15">7.1.1.9</ecNumber>
    </recommendedName>
</protein>
<dbReference type="PROSITE" id="PS50857">
    <property type="entry name" value="COX2_CUA"/>
    <property type="match status" value="1"/>
</dbReference>
<proteinExistence type="inferred from homology"/>
<dbReference type="GO" id="GO:0005507">
    <property type="term" value="F:copper ion binding"/>
    <property type="evidence" value="ECO:0007669"/>
    <property type="project" value="InterPro"/>
</dbReference>
<gene>
    <name evidence="19" type="primary">coxB</name>
    <name evidence="19" type="ORF">GKIL_2666</name>
</gene>
<dbReference type="Pfam" id="PF00116">
    <property type="entry name" value="COX2"/>
    <property type="match status" value="1"/>
</dbReference>
<dbReference type="InterPro" id="IPR036257">
    <property type="entry name" value="Cyt_c_oxidase_su2_TM_sf"/>
</dbReference>
<evidence type="ECO:0000256" key="7">
    <source>
        <dbReference type="ARBA" id="ARBA00022967"/>
    </source>
</evidence>
<dbReference type="RefSeq" id="WP_023174116.1">
    <property type="nucleotide sequence ID" value="NC_022600.1"/>
</dbReference>
<organism evidence="19 20">
    <name type="scientific">Gloeobacter kilaueensis (strain ATCC BAA-2537 / CCAP 1431/1 / ULC 316 / JS1)</name>
    <dbReference type="NCBI Taxonomy" id="1183438"/>
    <lineage>
        <taxon>Bacteria</taxon>
        <taxon>Bacillati</taxon>
        <taxon>Cyanobacteriota</taxon>
        <taxon>Cyanophyceae</taxon>
        <taxon>Gloeobacterales</taxon>
        <taxon>Gloeobacteraceae</taxon>
        <taxon>Gloeobacter</taxon>
    </lineage>
</organism>
<dbReference type="InterPro" id="IPR001505">
    <property type="entry name" value="Copper_CuA"/>
</dbReference>
<evidence type="ECO:0000256" key="9">
    <source>
        <dbReference type="ARBA" id="ARBA00022989"/>
    </source>
</evidence>
<evidence type="ECO:0000256" key="14">
    <source>
        <dbReference type="RuleBase" id="RU000456"/>
    </source>
</evidence>
<evidence type="ECO:0000256" key="1">
    <source>
        <dbReference type="ARBA" id="ARBA00004141"/>
    </source>
</evidence>
<dbReference type="eggNOG" id="COG1622">
    <property type="taxonomic scope" value="Bacteria"/>
</dbReference>
<dbReference type="STRING" id="1183438.GKIL_2666"/>
<dbReference type="Gene3D" id="2.60.40.420">
    <property type="entry name" value="Cupredoxins - blue copper proteins"/>
    <property type="match status" value="1"/>
</dbReference>
<keyword evidence="9 16" id="KW-1133">Transmembrane helix</keyword>
<dbReference type="HOGENOM" id="CLU_036876_4_2_3"/>
<evidence type="ECO:0000256" key="15">
    <source>
        <dbReference type="RuleBase" id="RU004024"/>
    </source>
</evidence>
<dbReference type="PRINTS" id="PR01166">
    <property type="entry name" value="CYCOXIDASEII"/>
</dbReference>
<keyword evidence="3 14" id="KW-0813">Transport</keyword>
<evidence type="ECO:0000256" key="5">
    <source>
        <dbReference type="ARBA" id="ARBA00022692"/>
    </source>
</evidence>
<evidence type="ECO:0000256" key="2">
    <source>
        <dbReference type="ARBA" id="ARBA00007866"/>
    </source>
</evidence>
<dbReference type="Gene3D" id="1.10.287.90">
    <property type="match status" value="1"/>
</dbReference>
<feature type="transmembrane region" description="Helical" evidence="16">
    <location>
        <begin position="12"/>
        <end position="34"/>
    </location>
</feature>
<comment type="catalytic activity">
    <reaction evidence="13 15">
        <text>4 Fe(II)-[cytochrome c] + O2 + 8 H(+)(in) = 4 Fe(III)-[cytochrome c] + 2 H2O + 4 H(+)(out)</text>
        <dbReference type="Rhea" id="RHEA:11436"/>
        <dbReference type="Rhea" id="RHEA-COMP:10350"/>
        <dbReference type="Rhea" id="RHEA-COMP:14399"/>
        <dbReference type="ChEBI" id="CHEBI:15377"/>
        <dbReference type="ChEBI" id="CHEBI:15378"/>
        <dbReference type="ChEBI" id="CHEBI:15379"/>
        <dbReference type="ChEBI" id="CHEBI:29033"/>
        <dbReference type="ChEBI" id="CHEBI:29034"/>
        <dbReference type="EC" id="7.1.1.9"/>
    </reaction>
</comment>
<dbReference type="PATRIC" id="fig|1183438.3.peg.2624"/>
<evidence type="ECO:0000256" key="6">
    <source>
        <dbReference type="ARBA" id="ARBA00022723"/>
    </source>
</evidence>
<comment type="function">
    <text evidence="12 15">Subunits I and II form the functional core of the enzyme complex. Electrons originating in cytochrome c are transferred via heme a and Cu(A) to the binuclear center formed by heme a3 and Cu(B).</text>
</comment>
<dbReference type="AlphaFoldDB" id="U5QIW0"/>
<dbReference type="GO" id="GO:0004129">
    <property type="term" value="F:cytochrome-c oxidase activity"/>
    <property type="evidence" value="ECO:0007669"/>
    <property type="project" value="UniProtKB-EC"/>
</dbReference>
<dbReference type="EMBL" id="CP003587">
    <property type="protein sequence ID" value="AGY58912.1"/>
    <property type="molecule type" value="Genomic_DNA"/>
</dbReference>
<dbReference type="PANTHER" id="PTHR22888:SF9">
    <property type="entry name" value="CYTOCHROME C OXIDASE SUBUNIT 2"/>
    <property type="match status" value="1"/>
</dbReference>
<comment type="subcellular location">
    <subcellularLocation>
        <location evidence="14">Cell membrane</location>
        <topology evidence="14">Multi-pass membrane protein</topology>
    </subcellularLocation>
    <subcellularLocation>
        <location evidence="1">Membrane</location>
        <topology evidence="1">Multi-pass membrane protein</topology>
    </subcellularLocation>
</comment>
<dbReference type="CDD" id="cd13919">
    <property type="entry name" value="CuRO_HCO_II_like_5"/>
    <property type="match status" value="1"/>
</dbReference>
<dbReference type="InterPro" id="IPR008972">
    <property type="entry name" value="Cupredoxin"/>
</dbReference>
<evidence type="ECO:0000256" key="12">
    <source>
        <dbReference type="ARBA" id="ARBA00024688"/>
    </source>
</evidence>
<comment type="cofactor">
    <cofactor evidence="15">
        <name>Cu cation</name>
        <dbReference type="ChEBI" id="CHEBI:23378"/>
    </cofactor>
    <text evidence="15">Binds a copper A center.</text>
</comment>
<evidence type="ECO:0000256" key="8">
    <source>
        <dbReference type="ARBA" id="ARBA00022982"/>
    </source>
</evidence>
<dbReference type="SUPFAM" id="SSF81464">
    <property type="entry name" value="Cytochrome c oxidase subunit II-like, transmembrane region"/>
    <property type="match status" value="1"/>
</dbReference>
<dbReference type="InterPro" id="IPR011759">
    <property type="entry name" value="Cyt_c_oxidase_su2_TM_dom"/>
</dbReference>
<feature type="domain" description="Cytochrome oxidase subunit II transmembrane region profile" evidence="18">
    <location>
        <begin position="31"/>
        <end position="130"/>
    </location>
</feature>
<evidence type="ECO:0000256" key="10">
    <source>
        <dbReference type="ARBA" id="ARBA00023008"/>
    </source>
</evidence>
<dbReference type="EC" id="7.1.1.9" evidence="15"/>
<feature type="transmembrane region" description="Helical" evidence="16">
    <location>
        <begin position="101"/>
        <end position="120"/>
    </location>
</feature>
<dbReference type="Pfam" id="PF02790">
    <property type="entry name" value="COX2_TM"/>
    <property type="match status" value="1"/>
</dbReference>
<keyword evidence="20" id="KW-1185">Reference proteome</keyword>
<keyword evidence="7" id="KW-1278">Translocase</keyword>
<dbReference type="Proteomes" id="UP000017396">
    <property type="component" value="Chromosome"/>
</dbReference>
<keyword evidence="11 16" id="KW-0472">Membrane</keyword>
<dbReference type="PROSITE" id="PS00078">
    <property type="entry name" value="COX2"/>
    <property type="match status" value="1"/>
</dbReference>
<evidence type="ECO:0000256" key="4">
    <source>
        <dbReference type="ARBA" id="ARBA00022660"/>
    </source>
</evidence>
<dbReference type="KEGG" id="glj:GKIL_2666"/>
<dbReference type="InterPro" id="IPR045187">
    <property type="entry name" value="CcO_II"/>
</dbReference>
<accession>U5QIW0</accession>
<keyword evidence="8 14" id="KW-0249">Electron transport</keyword>
<evidence type="ECO:0000259" key="17">
    <source>
        <dbReference type="PROSITE" id="PS50857"/>
    </source>
</evidence>
<evidence type="ECO:0000313" key="19">
    <source>
        <dbReference type="EMBL" id="AGY58912.1"/>
    </source>
</evidence>
<dbReference type="InterPro" id="IPR002429">
    <property type="entry name" value="CcO_II-like_C"/>
</dbReference>
<evidence type="ECO:0000313" key="20">
    <source>
        <dbReference type="Proteomes" id="UP000017396"/>
    </source>
</evidence>
<name>U5QIW0_GLOK1</name>
<dbReference type="PROSITE" id="PS50999">
    <property type="entry name" value="COX2_TM"/>
    <property type="match status" value="1"/>
</dbReference>
<keyword evidence="6 15" id="KW-0479">Metal-binding</keyword>